<dbReference type="AlphaFoldDB" id="A0A183TWR6"/>
<keyword evidence="3 4" id="KW-0408">Iron</keyword>
<evidence type="ECO:0000313" key="7">
    <source>
        <dbReference type="Proteomes" id="UP000050794"/>
    </source>
</evidence>
<evidence type="ECO:0000256" key="1">
    <source>
        <dbReference type="ARBA" id="ARBA00010617"/>
    </source>
</evidence>
<gene>
    <name evidence="6" type="ORF">TCNE_LOCUS686</name>
</gene>
<keyword evidence="5" id="KW-0472">Membrane</keyword>
<keyword evidence="5" id="KW-1133">Transmembrane helix</keyword>
<feature type="transmembrane region" description="Helical" evidence="5">
    <location>
        <begin position="6"/>
        <end position="23"/>
    </location>
</feature>
<dbReference type="InterPro" id="IPR001128">
    <property type="entry name" value="Cyt_P450"/>
</dbReference>
<dbReference type="Pfam" id="PF00067">
    <property type="entry name" value="p450"/>
    <property type="match status" value="2"/>
</dbReference>
<keyword evidence="7" id="KW-1185">Reference proteome</keyword>
<dbReference type="EMBL" id="UYWY01000370">
    <property type="protein sequence ID" value="VDM24678.1"/>
    <property type="molecule type" value="Genomic_DNA"/>
</dbReference>
<feature type="binding site" description="axial binding residue" evidence="3">
    <location>
        <position position="350"/>
    </location>
    <ligand>
        <name>heme</name>
        <dbReference type="ChEBI" id="CHEBI:30413"/>
    </ligand>
    <ligandPart>
        <name>Fe</name>
        <dbReference type="ChEBI" id="CHEBI:18248"/>
    </ligandPart>
</feature>
<dbReference type="Proteomes" id="UP000050794">
    <property type="component" value="Unassembled WGS sequence"/>
</dbReference>
<dbReference type="PROSITE" id="PS00086">
    <property type="entry name" value="CYTOCHROME_P450"/>
    <property type="match status" value="1"/>
</dbReference>
<dbReference type="GO" id="GO:0016705">
    <property type="term" value="F:oxidoreductase activity, acting on paired donors, with incorporation or reduction of molecular oxygen"/>
    <property type="evidence" value="ECO:0007669"/>
    <property type="project" value="InterPro"/>
</dbReference>
<organism evidence="7 8">
    <name type="scientific">Toxocara canis</name>
    <name type="common">Canine roundworm</name>
    <dbReference type="NCBI Taxonomy" id="6265"/>
    <lineage>
        <taxon>Eukaryota</taxon>
        <taxon>Metazoa</taxon>
        <taxon>Ecdysozoa</taxon>
        <taxon>Nematoda</taxon>
        <taxon>Chromadorea</taxon>
        <taxon>Rhabditida</taxon>
        <taxon>Spirurina</taxon>
        <taxon>Ascaridomorpha</taxon>
        <taxon>Ascaridoidea</taxon>
        <taxon>Toxocaridae</taxon>
        <taxon>Toxocara</taxon>
    </lineage>
</organism>
<dbReference type="Gene3D" id="1.10.630.10">
    <property type="entry name" value="Cytochrome P450"/>
    <property type="match status" value="2"/>
</dbReference>
<dbReference type="InterPro" id="IPR036396">
    <property type="entry name" value="Cyt_P450_sf"/>
</dbReference>
<dbReference type="GO" id="GO:0020037">
    <property type="term" value="F:heme binding"/>
    <property type="evidence" value="ECO:0007669"/>
    <property type="project" value="InterPro"/>
</dbReference>
<keyword evidence="3 4" id="KW-0349">Heme</keyword>
<dbReference type="InterPro" id="IPR002401">
    <property type="entry name" value="Cyt_P450_E_grp-I"/>
</dbReference>
<proteinExistence type="inferred from homology"/>
<dbReference type="GO" id="GO:0005506">
    <property type="term" value="F:iron ion binding"/>
    <property type="evidence" value="ECO:0007669"/>
    <property type="project" value="InterPro"/>
</dbReference>
<dbReference type="InterPro" id="IPR017972">
    <property type="entry name" value="Cyt_P450_CS"/>
</dbReference>
<keyword evidence="5" id="KW-0812">Transmembrane</keyword>
<dbReference type="PANTHER" id="PTHR24284:SF1">
    <property type="entry name" value="CYTOCHROME P450 FAMILY"/>
    <property type="match status" value="1"/>
</dbReference>
<evidence type="ECO:0000256" key="4">
    <source>
        <dbReference type="RuleBase" id="RU000461"/>
    </source>
</evidence>
<dbReference type="PANTHER" id="PTHR24284">
    <property type="entry name" value="CYTOCHROME P450 FAMILY"/>
    <property type="match status" value="1"/>
</dbReference>
<comment type="similarity">
    <text evidence="1 4">Belongs to the cytochrome P450 family.</text>
</comment>
<keyword evidence="2 4" id="KW-0503">Monooxygenase</keyword>
<dbReference type="PRINTS" id="PR00463">
    <property type="entry name" value="EP450I"/>
</dbReference>
<protein>
    <submittedName>
        <fullName evidence="8">Cytochrome P450</fullName>
    </submittedName>
</protein>
<keyword evidence="4" id="KW-0560">Oxidoreductase</keyword>
<dbReference type="SUPFAM" id="SSF48264">
    <property type="entry name" value="Cytochrome P450"/>
    <property type="match status" value="1"/>
</dbReference>
<dbReference type="WBParaSite" id="TCNE_0000068501-mRNA-1">
    <property type="protein sequence ID" value="TCNE_0000068501-mRNA-1"/>
    <property type="gene ID" value="TCNE_0000068501"/>
</dbReference>
<reference evidence="8" key="1">
    <citation type="submission" date="2016-06" db="UniProtKB">
        <authorList>
            <consortium name="WormBaseParasite"/>
        </authorList>
    </citation>
    <scope>IDENTIFICATION</scope>
</reference>
<comment type="cofactor">
    <cofactor evidence="3">
        <name>heme</name>
        <dbReference type="ChEBI" id="CHEBI:30413"/>
    </cofactor>
</comment>
<reference evidence="6 7" key="2">
    <citation type="submission" date="2018-11" db="EMBL/GenBank/DDBJ databases">
        <authorList>
            <consortium name="Pathogen Informatics"/>
        </authorList>
    </citation>
    <scope>NUCLEOTIDE SEQUENCE [LARGE SCALE GENOMIC DNA]</scope>
</reference>
<sequence>MFWVILIIIVFIVLYLAKYYAYIKNYPKGPMPIPLLGNLHQLKTHNTHLYFDELAKAYGDVFTVFMPRPVVIITKFQNMKEALIRRGDDFVGRSGLFPDNIFQSVPNGGITFASGDSWREQRRISLRILKDFGMGSGIMVDQIMRSVRTFIDHLNSISHKQHVDLRWPIQLKVFIREQVDKQKAQFDPCKEPQTFVHALLLEMHKGNRFLCNNPNWCVQPFLILKYHRMRAEIIDIVGKDRRICMADKLSMPYCTVAVVEIQRRANVLPQNVMHRTVKQTMVSGHCIPANTLVLPQISSVLSDSSLFENPDEFKPERFLQDDGKTPHKASSSSTELLQYVVPFSMGKRQCAGEPLARVKLFLILTTLLQNFILEKPLDGALPDLEPDFAFFAFPKQYKLRIVPISGCEES</sequence>
<name>A0A183TWR6_TOXCA</name>
<keyword evidence="3 4" id="KW-0479">Metal-binding</keyword>
<evidence type="ECO:0000313" key="8">
    <source>
        <dbReference type="WBParaSite" id="TCNE_0000068501-mRNA-1"/>
    </source>
</evidence>
<evidence type="ECO:0000256" key="2">
    <source>
        <dbReference type="ARBA" id="ARBA00023033"/>
    </source>
</evidence>
<accession>A0A183TWR6</accession>
<dbReference type="GO" id="GO:0004497">
    <property type="term" value="F:monooxygenase activity"/>
    <property type="evidence" value="ECO:0007669"/>
    <property type="project" value="UniProtKB-KW"/>
</dbReference>
<evidence type="ECO:0000256" key="5">
    <source>
        <dbReference type="SAM" id="Phobius"/>
    </source>
</evidence>
<evidence type="ECO:0000256" key="3">
    <source>
        <dbReference type="PIRSR" id="PIRSR602401-1"/>
    </source>
</evidence>
<evidence type="ECO:0000313" key="6">
    <source>
        <dbReference type="EMBL" id="VDM24678.1"/>
    </source>
</evidence>